<gene>
    <name evidence="1" type="ORF">ACFPCV_35375</name>
</gene>
<dbReference type="Gene3D" id="3.30.1310.10">
    <property type="entry name" value="Nucleoid-associated protein YbaB-like domain"/>
    <property type="match status" value="1"/>
</dbReference>
<dbReference type="SUPFAM" id="SSF82607">
    <property type="entry name" value="YbaB-like"/>
    <property type="match status" value="1"/>
</dbReference>
<name>A0ABV9SEI2_9PSEU</name>
<accession>A0ABV9SEI2</accession>
<reference evidence="2" key="1">
    <citation type="journal article" date="2019" name="Int. J. Syst. Evol. Microbiol.">
        <title>The Global Catalogue of Microorganisms (GCM) 10K type strain sequencing project: providing services to taxonomists for standard genome sequencing and annotation.</title>
        <authorList>
            <consortium name="The Broad Institute Genomics Platform"/>
            <consortium name="The Broad Institute Genome Sequencing Center for Infectious Disease"/>
            <person name="Wu L."/>
            <person name="Ma J."/>
        </authorList>
    </citation>
    <scope>NUCLEOTIDE SEQUENCE [LARGE SCALE GENOMIC DNA]</scope>
    <source>
        <strain evidence="2">ZS-22-S1</strain>
    </source>
</reference>
<protein>
    <submittedName>
        <fullName evidence="1">YbaB/EbfC family nucleoid-associated protein</fullName>
    </submittedName>
</protein>
<evidence type="ECO:0000313" key="2">
    <source>
        <dbReference type="Proteomes" id="UP001595859"/>
    </source>
</evidence>
<dbReference type="InterPro" id="IPR036894">
    <property type="entry name" value="YbaB-like_sf"/>
</dbReference>
<dbReference type="InterPro" id="IPR004401">
    <property type="entry name" value="YbaB/EbfC"/>
</dbReference>
<organism evidence="1 2">
    <name type="scientific">Actinophytocola glycyrrhizae</name>
    <dbReference type="NCBI Taxonomy" id="2044873"/>
    <lineage>
        <taxon>Bacteria</taxon>
        <taxon>Bacillati</taxon>
        <taxon>Actinomycetota</taxon>
        <taxon>Actinomycetes</taxon>
        <taxon>Pseudonocardiales</taxon>
        <taxon>Pseudonocardiaceae</taxon>
    </lineage>
</organism>
<comment type="caution">
    <text evidence="1">The sequence shown here is derived from an EMBL/GenBank/DDBJ whole genome shotgun (WGS) entry which is preliminary data.</text>
</comment>
<dbReference type="Pfam" id="PF02575">
    <property type="entry name" value="YbaB_DNA_bd"/>
    <property type="match status" value="1"/>
</dbReference>
<proteinExistence type="predicted"/>
<evidence type="ECO:0000313" key="1">
    <source>
        <dbReference type="EMBL" id="MFC4858806.1"/>
    </source>
</evidence>
<keyword evidence="2" id="KW-1185">Reference proteome</keyword>
<dbReference type="RefSeq" id="WP_378061482.1">
    <property type="nucleotide sequence ID" value="NZ_JBHSIS010000024.1"/>
</dbReference>
<sequence length="128" mass="13965">MEVAVYGSAGLPGEVAEQERMARAFKRVQEKLVDIEVTEESADGLIAATVGARGELRALDLDPRIYRTQDATALADDILATVRKAADTAGRRAYDTAAEVLPPHATYEDTDVAFDPVLHRLGARTRRR</sequence>
<dbReference type="Proteomes" id="UP001595859">
    <property type="component" value="Unassembled WGS sequence"/>
</dbReference>
<dbReference type="EMBL" id="JBHSIS010000024">
    <property type="protein sequence ID" value="MFC4858806.1"/>
    <property type="molecule type" value="Genomic_DNA"/>
</dbReference>